<keyword evidence="4" id="KW-0411">Iron-sulfur</keyword>
<dbReference type="Pfam" id="PF00037">
    <property type="entry name" value="Fer4"/>
    <property type="match status" value="1"/>
</dbReference>
<proteinExistence type="predicted"/>
<gene>
    <name evidence="6" type="ORF">ABDB84_11225</name>
</gene>
<dbReference type="PANTHER" id="PTHR43687:SF1">
    <property type="entry name" value="FERREDOXIN III"/>
    <property type="match status" value="1"/>
</dbReference>
<protein>
    <submittedName>
        <fullName evidence="6">Ferredoxin family protein</fullName>
    </submittedName>
</protein>
<feature type="domain" description="4Fe-4S ferredoxin-type" evidence="5">
    <location>
        <begin position="11"/>
        <end position="40"/>
    </location>
</feature>
<evidence type="ECO:0000256" key="1">
    <source>
        <dbReference type="ARBA" id="ARBA00022485"/>
    </source>
</evidence>
<dbReference type="InterPro" id="IPR017900">
    <property type="entry name" value="4Fe4S_Fe_S_CS"/>
</dbReference>
<organism evidence="6 7">
    <name type="scientific">Uliginosibacterium sediminicola</name>
    <dbReference type="NCBI Taxonomy" id="2024550"/>
    <lineage>
        <taxon>Bacteria</taxon>
        <taxon>Pseudomonadati</taxon>
        <taxon>Pseudomonadota</taxon>
        <taxon>Betaproteobacteria</taxon>
        <taxon>Rhodocyclales</taxon>
        <taxon>Zoogloeaceae</taxon>
        <taxon>Uliginosibacterium</taxon>
    </lineage>
</organism>
<keyword evidence="1" id="KW-0004">4Fe-4S</keyword>
<dbReference type="Proteomes" id="UP001410394">
    <property type="component" value="Unassembled WGS sequence"/>
</dbReference>
<evidence type="ECO:0000313" key="6">
    <source>
        <dbReference type="EMBL" id="MEN3069051.1"/>
    </source>
</evidence>
<dbReference type="SUPFAM" id="SSF54862">
    <property type="entry name" value="4Fe-4S ferredoxins"/>
    <property type="match status" value="1"/>
</dbReference>
<dbReference type="Pfam" id="PF12837">
    <property type="entry name" value="Fer4_6"/>
    <property type="match status" value="1"/>
</dbReference>
<reference evidence="6 7" key="1">
    <citation type="journal article" date="2018" name="Int. J. Syst. Evol. Microbiol.">
        <title>Uliginosibacterium sediminicola sp. nov., isolated from freshwater sediment.</title>
        <authorList>
            <person name="Hwang W.M."/>
            <person name="Kim S.M."/>
            <person name="Kang K."/>
            <person name="Ahn T.Y."/>
        </authorList>
    </citation>
    <scope>NUCLEOTIDE SEQUENCE [LARGE SCALE GENOMIC DNA]</scope>
    <source>
        <strain evidence="6 7">M1-21</strain>
    </source>
</reference>
<keyword evidence="2" id="KW-0479">Metal-binding</keyword>
<keyword evidence="7" id="KW-1185">Reference proteome</keyword>
<evidence type="ECO:0000313" key="7">
    <source>
        <dbReference type="Proteomes" id="UP001410394"/>
    </source>
</evidence>
<dbReference type="InterPro" id="IPR017896">
    <property type="entry name" value="4Fe4S_Fe-S-bd"/>
</dbReference>
<evidence type="ECO:0000256" key="4">
    <source>
        <dbReference type="ARBA" id="ARBA00023014"/>
    </source>
</evidence>
<sequence>MTRCKQEPGAFIPVIDRNKCEGKGPCIEVCPYQVLSMYTVPKETRQTLSLVGKIKGMVHRWQQAEVLHPELCKACGLCVSACPEQAISLARAPG</sequence>
<keyword evidence="3" id="KW-0408">Iron</keyword>
<dbReference type="RefSeq" id="WP_345919818.1">
    <property type="nucleotide sequence ID" value="NZ_JBDIVE010000005.1"/>
</dbReference>
<accession>A0ABU9YZ24</accession>
<dbReference type="PANTHER" id="PTHR43687">
    <property type="entry name" value="ADENYLYLSULFATE REDUCTASE, BETA SUBUNIT"/>
    <property type="match status" value="1"/>
</dbReference>
<name>A0ABU9YZ24_9RHOO</name>
<dbReference type="EMBL" id="JBDIVE010000005">
    <property type="protein sequence ID" value="MEN3069051.1"/>
    <property type="molecule type" value="Genomic_DNA"/>
</dbReference>
<dbReference type="InterPro" id="IPR050572">
    <property type="entry name" value="Fe-S_Ferredoxin"/>
</dbReference>
<comment type="caution">
    <text evidence="6">The sequence shown here is derived from an EMBL/GenBank/DDBJ whole genome shotgun (WGS) entry which is preliminary data.</text>
</comment>
<dbReference type="PROSITE" id="PS51379">
    <property type="entry name" value="4FE4S_FER_2"/>
    <property type="match status" value="2"/>
</dbReference>
<dbReference type="PROSITE" id="PS00198">
    <property type="entry name" value="4FE4S_FER_1"/>
    <property type="match status" value="1"/>
</dbReference>
<feature type="domain" description="4Fe-4S ferredoxin-type" evidence="5">
    <location>
        <begin position="63"/>
        <end position="92"/>
    </location>
</feature>
<dbReference type="Gene3D" id="3.30.70.20">
    <property type="match status" value="2"/>
</dbReference>
<evidence type="ECO:0000256" key="3">
    <source>
        <dbReference type="ARBA" id="ARBA00023004"/>
    </source>
</evidence>
<evidence type="ECO:0000259" key="5">
    <source>
        <dbReference type="PROSITE" id="PS51379"/>
    </source>
</evidence>
<evidence type="ECO:0000256" key="2">
    <source>
        <dbReference type="ARBA" id="ARBA00022723"/>
    </source>
</evidence>